<sequence>MNCKECKKCGAKWIDGQLYWTGTGKKGKEEDLAGLVCNKLGDDQCINPKRGVTGGDTFEKRTKAFEKIEQDMTPHSDEL</sequence>
<protein>
    <submittedName>
        <fullName evidence="1">Uncharacterized protein</fullName>
    </submittedName>
</protein>
<dbReference type="RefSeq" id="YP_010669206.1">
    <property type="nucleotide sequence ID" value="NC_070959.1"/>
</dbReference>
<dbReference type="KEGG" id="vg:77945360"/>
<proteinExistence type="predicted"/>
<dbReference type="GeneID" id="77945360"/>
<dbReference type="EMBL" id="MT162466">
    <property type="protein sequence ID" value="QIN96826.1"/>
    <property type="molecule type" value="Genomic_DNA"/>
</dbReference>
<evidence type="ECO:0000313" key="1">
    <source>
        <dbReference type="EMBL" id="QIN96826.1"/>
    </source>
</evidence>
<organism evidence="1 2">
    <name type="scientific">Synechococcus phage S-N03</name>
    <dbReference type="NCBI Taxonomy" id="2718943"/>
    <lineage>
        <taxon>Viruses</taxon>
        <taxon>Duplodnaviria</taxon>
        <taxon>Heunggongvirae</taxon>
        <taxon>Uroviricota</taxon>
        <taxon>Caudoviricetes</taxon>
        <taxon>Pantevenvirales</taxon>
        <taxon>Kyanoviridae</taxon>
        <taxon>Huanghaivirus</taxon>
        <taxon>Huanghaivirus snothree</taxon>
    </lineage>
</organism>
<dbReference type="Proteomes" id="UP000502617">
    <property type="component" value="Segment"/>
</dbReference>
<reference evidence="1 2" key="1">
    <citation type="submission" date="2020-03" db="EMBL/GenBank/DDBJ databases">
        <title>The Isolation and Genome Sequence of a Novel Cyanophage S-N03 from the Huanghai Sea, China.</title>
        <authorList>
            <person name="Jiang T."/>
        </authorList>
    </citation>
    <scope>NUCLEOTIDE SEQUENCE [LARGE SCALE GENOMIC DNA]</scope>
</reference>
<accession>A0A6G8R607</accession>
<evidence type="ECO:0000313" key="2">
    <source>
        <dbReference type="Proteomes" id="UP000502617"/>
    </source>
</evidence>
<name>A0A6G8R607_9CAUD</name>
<keyword evidence="2" id="KW-1185">Reference proteome</keyword>